<feature type="region of interest" description="Disordered" evidence="1">
    <location>
        <begin position="226"/>
        <end position="268"/>
    </location>
</feature>
<name>A0ABR0LM78_9PEZI</name>
<evidence type="ECO:0000313" key="3">
    <source>
        <dbReference type="Proteomes" id="UP001357485"/>
    </source>
</evidence>
<feature type="compositionally biased region" description="Polar residues" evidence="1">
    <location>
        <begin position="159"/>
        <end position="182"/>
    </location>
</feature>
<organism evidence="2 3">
    <name type="scientific">Cryomyces antarcticus</name>
    <dbReference type="NCBI Taxonomy" id="329879"/>
    <lineage>
        <taxon>Eukaryota</taxon>
        <taxon>Fungi</taxon>
        <taxon>Dikarya</taxon>
        <taxon>Ascomycota</taxon>
        <taxon>Pezizomycotina</taxon>
        <taxon>Dothideomycetes</taxon>
        <taxon>Dothideomycetes incertae sedis</taxon>
        <taxon>Cryomyces</taxon>
    </lineage>
</organism>
<evidence type="ECO:0000313" key="2">
    <source>
        <dbReference type="EMBL" id="KAK5191615.1"/>
    </source>
</evidence>
<reference evidence="2 3" key="1">
    <citation type="submission" date="2023-08" db="EMBL/GenBank/DDBJ databases">
        <title>Black Yeasts Isolated from many extreme environments.</title>
        <authorList>
            <person name="Coleine C."/>
            <person name="Stajich J.E."/>
            <person name="Selbmann L."/>
        </authorList>
    </citation>
    <scope>NUCLEOTIDE SEQUENCE [LARGE SCALE GENOMIC DNA]</scope>
    <source>
        <strain evidence="2 3">CCFEE 536</strain>
    </source>
</reference>
<feature type="compositionally biased region" description="Polar residues" evidence="1">
    <location>
        <begin position="55"/>
        <end position="68"/>
    </location>
</feature>
<evidence type="ECO:0000256" key="1">
    <source>
        <dbReference type="SAM" id="MobiDB-lite"/>
    </source>
</evidence>
<feature type="region of interest" description="Disordered" evidence="1">
    <location>
        <begin position="1"/>
        <end position="71"/>
    </location>
</feature>
<dbReference type="Proteomes" id="UP001357485">
    <property type="component" value="Unassembled WGS sequence"/>
</dbReference>
<feature type="non-terminal residue" evidence="2">
    <location>
        <position position="1"/>
    </location>
</feature>
<gene>
    <name evidence="2" type="ORF">LTR16_007585</name>
</gene>
<feature type="compositionally biased region" description="Low complexity" evidence="1">
    <location>
        <begin position="8"/>
        <end position="18"/>
    </location>
</feature>
<comment type="caution">
    <text evidence="2">The sequence shown here is derived from an EMBL/GenBank/DDBJ whole genome shotgun (WGS) entry which is preliminary data.</text>
</comment>
<dbReference type="EMBL" id="JAVRRA010018058">
    <property type="protein sequence ID" value="KAK5191615.1"/>
    <property type="molecule type" value="Genomic_DNA"/>
</dbReference>
<sequence length="268" mass="28992">PNLPSLHPGAGSAAPSPARYLPELAMPNGRKRSLGDQPQEPPAKRSASHYAYLPYQNNSGTTTPSDYSSYVPRLQLPSLPVLQNAASSGHSSHAFVTLPPQLPPLSAPALGRAMSSVFPPPPTWSQPPSMSSAGMPLKPTPQPYAHDQSRRPSPYPTGSAGSSPTNTYPSQSAHTQNQSRLSPSYFLADRNSPYRPVRGVSTLLVPPPSAAVHHAPQNLGFDQMHYQPLGRPLNERRTGRLPYLPQSQWPESHAPTHWPTLPQPTFHS</sequence>
<protein>
    <submittedName>
        <fullName evidence="2">Uncharacterized protein</fullName>
    </submittedName>
</protein>
<accession>A0ABR0LM78</accession>
<feature type="region of interest" description="Disordered" evidence="1">
    <location>
        <begin position="84"/>
        <end position="188"/>
    </location>
</feature>
<keyword evidence="3" id="KW-1185">Reference proteome</keyword>
<proteinExistence type="predicted"/>